<dbReference type="GO" id="GO:0000978">
    <property type="term" value="F:RNA polymerase II cis-regulatory region sequence-specific DNA binding"/>
    <property type="evidence" value="ECO:0007669"/>
    <property type="project" value="TreeGrafter"/>
</dbReference>
<dbReference type="InterPro" id="IPR051000">
    <property type="entry name" value="Homeobox_DNA-bind_prot"/>
</dbReference>
<feature type="compositionally biased region" description="Basic and acidic residues" evidence="7">
    <location>
        <begin position="47"/>
        <end position="59"/>
    </location>
</feature>
<dbReference type="InterPro" id="IPR009057">
    <property type="entry name" value="Homeodomain-like_sf"/>
</dbReference>
<feature type="compositionally biased region" description="Low complexity" evidence="7">
    <location>
        <begin position="73"/>
        <end position="83"/>
    </location>
</feature>
<evidence type="ECO:0000256" key="3">
    <source>
        <dbReference type="ARBA" id="ARBA00023155"/>
    </source>
</evidence>
<reference evidence="9" key="1">
    <citation type="submission" date="2021-03" db="EMBL/GenBank/DDBJ databases">
        <title>Chromosome level genome of the anhydrobiotic midge Polypedilum vanderplanki.</title>
        <authorList>
            <person name="Yoshida Y."/>
            <person name="Kikawada T."/>
            <person name="Gusev O."/>
        </authorList>
    </citation>
    <scope>NUCLEOTIDE SEQUENCE</scope>
    <source>
        <strain evidence="9">NIAS01</strain>
        <tissue evidence="9">Whole body or cell culture</tissue>
    </source>
</reference>
<dbReference type="GO" id="GO:0030154">
    <property type="term" value="P:cell differentiation"/>
    <property type="evidence" value="ECO:0007669"/>
    <property type="project" value="TreeGrafter"/>
</dbReference>
<keyword evidence="4 5" id="KW-0539">Nucleus</keyword>
<sequence>MYPFSKNKASFRIADILHQHQQQQQQQQQQTAADNQLLAQHLMMKNGDARSSESNKNSDNKLQSNEIKNVNDSSKSPSPISEASVEHHALKTAAGDMPMKPTPMYSNFPIPFPLGIHPAFHPAAYLNYADAIHKASSARNMWPYFHPYSSYLMPPCGSKRKGGQVRFTPQQTQNLERRFSNHKYLSPEDRRKLAMELSLSDRQVKTWFQNRRAKLKRDMRHVKKDVESVKLLTAHKSFLENVNDMNLLKSKVTHSHVDRDDHLSSDKFRSLSETDQ</sequence>
<dbReference type="InterPro" id="IPR020479">
    <property type="entry name" value="HD_metazoa"/>
</dbReference>
<dbReference type="InterPro" id="IPR001356">
    <property type="entry name" value="HD"/>
</dbReference>
<feature type="region of interest" description="Disordered" evidence="7">
    <location>
        <begin position="253"/>
        <end position="276"/>
    </location>
</feature>
<dbReference type="EMBL" id="JADBJN010000002">
    <property type="protein sequence ID" value="KAG5676447.1"/>
    <property type="molecule type" value="Genomic_DNA"/>
</dbReference>
<dbReference type="AlphaFoldDB" id="A0A9J6C359"/>
<keyword evidence="3 5" id="KW-0371">Homeobox</keyword>
<evidence type="ECO:0000256" key="2">
    <source>
        <dbReference type="ARBA" id="ARBA00023125"/>
    </source>
</evidence>
<keyword evidence="2 5" id="KW-0238">DNA-binding</keyword>
<proteinExistence type="predicted"/>
<dbReference type="SUPFAM" id="SSF46689">
    <property type="entry name" value="Homeodomain-like"/>
    <property type="match status" value="1"/>
</dbReference>
<comment type="caution">
    <text evidence="9">The sequence shown here is derived from an EMBL/GenBank/DDBJ whole genome shotgun (WGS) entry which is preliminary data.</text>
</comment>
<comment type="subcellular location">
    <subcellularLocation>
        <location evidence="1 5 6">Nucleus</location>
    </subcellularLocation>
</comment>
<evidence type="ECO:0000256" key="7">
    <source>
        <dbReference type="SAM" id="MobiDB-lite"/>
    </source>
</evidence>
<feature type="domain" description="Homeobox" evidence="8">
    <location>
        <begin position="158"/>
        <end position="218"/>
    </location>
</feature>
<feature type="DNA-binding region" description="Homeobox" evidence="5">
    <location>
        <begin position="160"/>
        <end position="219"/>
    </location>
</feature>
<dbReference type="PROSITE" id="PS00027">
    <property type="entry name" value="HOMEOBOX_1"/>
    <property type="match status" value="1"/>
</dbReference>
<dbReference type="Proteomes" id="UP001107558">
    <property type="component" value="Chromosome 2"/>
</dbReference>
<gene>
    <name evidence="9" type="ORF">PVAND_006283</name>
</gene>
<feature type="region of interest" description="Disordered" evidence="7">
    <location>
        <begin position="46"/>
        <end position="85"/>
    </location>
</feature>
<dbReference type="Gene3D" id="1.10.10.60">
    <property type="entry name" value="Homeodomain-like"/>
    <property type="match status" value="1"/>
</dbReference>
<evidence type="ECO:0000256" key="6">
    <source>
        <dbReference type="RuleBase" id="RU000682"/>
    </source>
</evidence>
<dbReference type="OrthoDB" id="6159439at2759"/>
<evidence type="ECO:0000256" key="5">
    <source>
        <dbReference type="PROSITE-ProRule" id="PRU00108"/>
    </source>
</evidence>
<dbReference type="GO" id="GO:0005634">
    <property type="term" value="C:nucleus"/>
    <property type="evidence" value="ECO:0007669"/>
    <property type="project" value="UniProtKB-SubCell"/>
</dbReference>
<dbReference type="Pfam" id="PF00046">
    <property type="entry name" value="Homeodomain"/>
    <property type="match status" value="1"/>
</dbReference>
<evidence type="ECO:0000313" key="10">
    <source>
        <dbReference type="Proteomes" id="UP001107558"/>
    </source>
</evidence>
<dbReference type="PRINTS" id="PR00024">
    <property type="entry name" value="HOMEOBOX"/>
</dbReference>
<keyword evidence="10" id="KW-1185">Reference proteome</keyword>
<dbReference type="GO" id="GO:0000981">
    <property type="term" value="F:DNA-binding transcription factor activity, RNA polymerase II-specific"/>
    <property type="evidence" value="ECO:0007669"/>
    <property type="project" value="InterPro"/>
</dbReference>
<dbReference type="CDD" id="cd00086">
    <property type="entry name" value="homeodomain"/>
    <property type="match status" value="1"/>
</dbReference>
<dbReference type="PROSITE" id="PS50071">
    <property type="entry name" value="HOMEOBOX_2"/>
    <property type="match status" value="1"/>
</dbReference>
<evidence type="ECO:0000313" key="9">
    <source>
        <dbReference type="EMBL" id="KAG5676447.1"/>
    </source>
</evidence>
<evidence type="ECO:0000256" key="1">
    <source>
        <dbReference type="ARBA" id="ARBA00004123"/>
    </source>
</evidence>
<dbReference type="PANTHER" id="PTHR24324:SF5">
    <property type="entry name" value="HEMATOPOIETICALLY-EXPRESSED HOMEOBOX PROTEIN HHEX"/>
    <property type="match status" value="1"/>
</dbReference>
<feature type="compositionally biased region" description="Polar residues" evidence="7">
    <location>
        <begin position="60"/>
        <end position="72"/>
    </location>
</feature>
<dbReference type="InterPro" id="IPR017970">
    <property type="entry name" value="Homeobox_CS"/>
</dbReference>
<dbReference type="PANTHER" id="PTHR24324">
    <property type="entry name" value="HOMEOBOX PROTEIN HHEX"/>
    <property type="match status" value="1"/>
</dbReference>
<dbReference type="SMART" id="SM00389">
    <property type="entry name" value="HOX"/>
    <property type="match status" value="1"/>
</dbReference>
<accession>A0A9J6C359</accession>
<name>A0A9J6C359_POLVA</name>
<feature type="compositionally biased region" description="Basic and acidic residues" evidence="7">
    <location>
        <begin position="255"/>
        <end position="276"/>
    </location>
</feature>
<evidence type="ECO:0000259" key="8">
    <source>
        <dbReference type="PROSITE" id="PS50071"/>
    </source>
</evidence>
<organism evidence="9 10">
    <name type="scientific">Polypedilum vanderplanki</name>
    <name type="common">Sleeping chironomid midge</name>
    <dbReference type="NCBI Taxonomy" id="319348"/>
    <lineage>
        <taxon>Eukaryota</taxon>
        <taxon>Metazoa</taxon>
        <taxon>Ecdysozoa</taxon>
        <taxon>Arthropoda</taxon>
        <taxon>Hexapoda</taxon>
        <taxon>Insecta</taxon>
        <taxon>Pterygota</taxon>
        <taxon>Neoptera</taxon>
        <taxon>Endopterygota</taxon>
        <taxon>Diptera</taxon>
        <taxon>Nematocera</taxon>
        <taxon>Chironomoidea</taxon>
        <taxon>Chironomidae</taxon>
        <taxon>Chironominae</taxon>
        <taxon>Polypedilum</taxon>
        <taxon>Polypedilum</taxon>
    </lineage>
</organism>
<evidence type="ECO:0000256" key="4">
    <source>
        <dbReference type="ARBA" id="ARBA00023242"/>
    </source>
</evidence>
<protein>
    <recommendedName>
        <fullName evidence="8">Homeobox domain-containing protein</fullName>
    </recommendedName>
</protein>